<name>A0ABV7L7H8_9PROT</name>
<reference evidence="3" key="1">
    <citation type="journal article" date="2019" name="Int. J. Syst. Evol. Microbiol.">
        <title>The Global Catalogue of Microorganisms (GCM) 10K type strain sequencing project: providing services to taxonomists for standard genome sequencing and annotation.</title>
        <authorList>
            <consortium name="The Broad Institute Genomics Platform"/>
            <consortium name="The Broad Institute Genome Sequencing Center for Infectious Disease"/>
            <person name="Wu L."/>
            <person name="Ma J."/>
        </authorList>
    </citation>
    <scope>NUCLEOTIDE SEQUENCE [LARGE SCALE GENOMIC DNA]</scope>
    <source>
        <strain evidence="3">KCTC 42964</strain>
    </source>
</reference>
<comment type="caution">
    <text evidence="2">The sequence shown here is derived from an EMBL/GenBank/DDBJ whole genome shotgun (WGS) entry which is preliminary data.</text>
</comment>
<dbReference type="Proteomes" id="UP001595528">
    <property type="component" value="Unassembled WGS sequence"/>
</dbReference>
<dbReference type="RefSeq" id="WP_379905870.1">
    <property type="nucleotide sequence ID" value="NZ_JBHRTR010000048.1"/>
</dbReference>
<keyword evidence="3" id="KW-1185">Reference proteome</keyword>
<sequence length="158" mass="16656">MAESETADFWRAADLTLYAFFVLAAWAIAVAGFLAWIILRDGVRLYTLPGVVLLAAAATTGARWDASSYNETLSCAADARLYAVIAARPPAQRDGILEAAAGQLRRPSPCAAEQLSFHFGAGAPLAPGTGGTDPAERLAVLAALLEKGLPPDDRLLFR</sequence>
<organism evidence="2 3">
    <name type="scientific">Marinibaculum pumilum</name>
    <dbReference type="NCBI Taxonomy" id="1766165"/>
    <lineage>
        <taxon>Bacteria</taxon>
        <taxon>Pseudomonadati</taxon>
        <taxon>Pseudomonadota</taxon>
        <taxon>Alphaproteobacteria</taxon>
        <taxon>Rhodospirillales</taxon>
        <taxon>Rhodospirillaceae</taxon>
        <taxon>Marinibaculum</taxon>
    </lineage>
</organism>
<keyword evidence="1" id="KW-0472">Membrane</keyword>
<feature type="transmembrane region" description="Helical" evidence="1">
    <location>
        <begin position="15"/>
        <end position="38"/>
    </location>
</feature>
<feature type="non-terminal residue" evidence="2">
    <location>
        <position position="158"/>
    </location>
</feature>
<protein>
    <submittedName>
        <fullName evidence="2">Uncharacterized protein</fullName>
    </submittedName>
</protein>
<dbReference type="EMBL" id="JBHRTR010000048">
    <property type="protein sequence ID" value="MFC3230575.1"/>
    <property type="molecule type" value="Genomic_DNA"/>
</dbReference>
<accession>A0ABV7L7H8</accession>
<evidence type="ECO:0000313" key="2">
    <source>
        <dbReference type="EMBL" id="MFC3230575.1"/>
    </source>
</evidence>
<gene>
    <name evidence="2" type="ORF">ACFOGJ_25225</name>
</gene>
<keyword evidence="1" id="KW-1133">Transmembrane helix</keyword>
<evidence type="ECO:0000313" key="3">
    <source>
        <dbReference type="Proteomes" id="UP001595528"/>
    </source>
</evidence>
<proteinExistence type="predicted"/>
<evidence type="ECO:0000256" key="1">
    <source>
        <dbReference type="SAM" id="Phobius"/>
    </source>
</evidence>
<keyword evidence="1" id="KW-0812">Transmembrane</keyword>